<evidence type="ECO:0000259" key="11">
    <source>
        <dbReference type="Pfam" id="PF07715"/>
    </source>
</evidence>
<comment type="similarity">
    <text evidence="8 9">Belongs to the TonB-dependent receptor family.</text>
</comment>
<keyword evidence="12" id="KW-0675">Receptor</keyword>
<accession>A0A538TH44</accession>
<keyword evidence="4 8" id="KW-0812">Transmembrane</keyword>
<dbReference type="Pfam" id="PF07715">
    <property type="entry name" value="Plug"/>
    <property type="match status" value="1"/>
</dbReference>
<comment type="subcellular location">
    <subcellularLocation>
        <location evidence="1 8">Cell outer membrane</location>
        <topology evidence="1 8">Multi-pass membrane protein</topology>
    </subcellularLocation>
</comment>
<feature type="domain" description="TonB-dependent receptor plug" evidence="11">
    <location>
        <begin position="205"/>
        <end position="294"/>
    </location>
</feature>
<dbReference type="PROSITE" id="PS52016">
    <property type="entry name" value="TONB_DEPENDENT_REC_3"/>
    <property type="match status" value="1"/>
</dbReference>
<dbReference type="InterPro" id="IPR000531">
    <property type="entry name" value="Beta-barrel_TonB"/>
</dbReference>
<dbReference type="InterPro" id="IPR013784">
    <property type="entry name" value="Carb-bd-like_fold"/>
</dbReference>
<evidence type="ECO:0000256" key="1">
    <source>
        <dbReference type="ARBA" id="ARBA00004571"/>
    </source>
</evidence>
<reference evidence="12 13" key="1">
    <citation type="journal article" date="2019" name="Nat. Microbiol.">
        <title>Mediterranean grassland soil C-N compound turnover is dependent on rainfall and depth, and is mediated by genomically divergent microorganisms.</title>
        <authorList>
            <person name="Diamond S."/>
            <person name="Andeer P.F."/>
            <person name="Li Z."/>
            <person name="Crits-Christoph A."/>
            <person name="Burstein D."/>
            <person name="Anantharaman K."/>
            <person name="Lane K.R."/>
            <person name="Thomas B.C."/>
            <person name="Pan C."/>
            <person name="Northen T.R."/>
            <person name="Banfield J.F."/>
        </authorList>
    </citation>
    <scope>NUCLEOTIDE SEQUENCE [LARGE SCALE GENOMIC DNA]</scope>
    <source>
        <strain evidence="12">WS_8</strain>
    </source>
</reference>
<sequence>MTCKGGWSLRATTGANRRDLRTSSSATTEWRAGSTCIGSEWPTESIARPPPWRVRCSWCGEPSRTGGERRRATGRAASTVSSVAAVATLALCLAATQVGAGTTGTLSGVVQDGKKQPLAGVNVTLPELRLGGVTDASGRYTIFNVPAGTYTVKMALLGYAATIFNGVAVSADRTTALDATLTEAAVPMQEVVVTAERPIVELGLTSNVATITRSQIAKLPVQELQDVVNLQAGVVDGHFRGGRKGEVQFQVDGVTVNNPYDNTSTVRLDRSILEEVQVISGTFDAEYGQAMSGVVNAVLRRGTEHFAWSGEVLSGGFLTSRGRRPGEPALLGRYRPLVEEPFKPSGAQNYQLTVSGPTGFPNTVFLFSGRHYLFDDYLIGERRFKTTDRSDFEHKVFAPTGDGEQVPLGYSREWTGVGKVTCRPTRSIEIGYQVIANRINARRADDAAWLFRLDPDGLSKQHIRSVVHGFEWTQTFGTATLLKLNLRQNYFDYRDMAYDSVSDPRYFAAGPPRKDPDYELEAYVQGVDDTRFIQNTNALVIGGAVTQHMSRDHEIKGGIEWQPTHLRFGSPGHMVVSGDQFVAHVDQPPDYPNPQRYRPVLGAAYAQDDLEWNDLKFRAGLRYEYFNSKSGLPSDLANPANAIRGAPESKLKPASRKLTLAPRLGVSYPITKKASLFFAYGHFYQMPLLRDIFANADYNILANLQADGLDPGVLGNPNVKPERTVQYQFGYKQALKDWLGLDLTLFYKDIRDLLGIRVITTYNNAIYRQLSNADFGNVIGMTLALDQRAIGAVSTSLDYTWELAKGSSSDPYETAARIDAGEDPRPRQVPLNWDQRHTLNLTVTFARPDAYTVSGVLRAASGQPYTPAIETGFGGGLETNSGRKPSAVTVDVRAERRLGGGRTQWSTFARAFNLFDTKFFNGFVFNNSGSPYYSRTATLADAKQLEDPARLFPPRRLEVGITWEGGQQ</sequence>
<dbReference type="PANTHER" id="PTHR30069">
    <property type="entry name" value="TONB-DEPENDENT OUTER MEMBRANE RECEPTOR"/>
    <property type="match status" value="1"/>
</dbReference>
<dbReference type="Pfam" id="PF00593">
    <property type="entry name" value="TonB_dep_Rec_b-barrel"/>
    <property type="match status" value="1"/>
</dbReference>
<dbReference type="GO" id="GO:0015344">
    <property type="term" value="F:siderophore uptake transmembrane transporter activity"/>
    <property type="evidence" value="ECO:0007669"/>
    <property type="project" value="TreeGrafter"/>
</dbReference>
<evidence type="ECO:0000313" key="12">
    <source>
        <dbReference type="EMBL" id="TMQ62955.1"/>
    </source>
</evidence>
<dbReference type="Pfam" id="PF13715">
    <property type="entry name" value="CarbopepD_reg_2"/>
    <property type="match status" value="1"/>
</dbReference>
<proteinExistence type="inferred from homology"/>
<evidence type="ECO:0000256" key="7">
    <source>
        <dbReference type="ARBA" id="ARBA00023237"/>
    </source>
</evidence>
<evidence type="ECO:0000256" key="2">
    <source>
        <dbReference type="ARBA" id="ARBA00022448"/>
    </source>
</evidence>
<evidence type="ECO:0000259" key="10">
    <source>
        <dbReference type="Pfam" id="PF00593"/>
    </source>
</evidence>
<dbReference type="SUPFAM" id="SSF56935">
    <property type="entry name" value="Porins"/>
    <property type="match status" value="1"/>
</dbReference>
<evidence type="ECO:0000256" key="5">
    <source>
        <dbReference type="ARBA" id="ARBA00023077"/>
    </source>
</evidence>
<keyword evidence="6 8" id="KW-0472">Membrane</keyword>
<dbReference type="Gene3D" id="2.40.170.20">
    <property type="entry name" value="TonB-dependent receptor, beta-barrel domain"/>
    <property type="match status" value="1"/>
</dbReference>
<gene>
    <name evidence="12" type="ORF">E6K78_11050</name>
</gene>
<name>A0A538TH44_UNCEI</name>
<evidence type="ECO:0000313" key="13">
    <source>
        <dbReference type="Proteomes" id="UP000316609"/>
    </source>
</evidence>
<keyword evidence="7 8" id="KW-0998">Cell outer membrane</keyword>
<dbReference type="GO" id="GO:0044718">
    <property type="term" value="P:siderophore transmembrane transport"/>
    <property type="evidence" value="ECO:0007669"/>
    <property type="project" value="TreeGrafter"/>
</dbReference>
<comment type="caution">
    <text evidence="12">The sequence shown here is derived from an EMBL/GenBank/DDBJ whole genome shotgun (WGS) entry which is preliminary data.</text>
</comment>
<evidence type="ECO:0000256" key="9">
    <source>
        <dbReference type="RuleBase" id="RU003357"/>
    </source>
</evidence>
<evidence type="ECO:0000256" key="3">
    <source>
        <dbReference type="ARBA" id="ARBA00022452"/>
    </source>
</evidence>
<dbReference type="Gene3D" id="2.60.40.1120">
    <property type="entry name" value="Carboxypeptidase-like, regulatory domain"/>
    <property type="match status" value="1"/>
</dbReference>
<dbReference type="EMBL" id="VBOY01000119">
    <property type="protein sequence ID" value="TMQ62955.1"/>
    <property type="molecule type" value="Genomic_DNA"/>
</dbReference>
<dbReference type="InterPro" id="IPR039426">
    <property type="entry name" value="TonB-dep_rcpt-like"/>
</dbReference>
<dbReference type="GO" id="GO:0009279">
    <property type="term" value="C:cell outer membrane"/>
    <property type="evidence" value="ECO:0007669"/>
    <property type="project" value="UniProtKB-SubCell"/>
</dbReference>
<organism evidence="12 13">
    <name type="scientific">Eiseniibacteriota bacterium</name>
    <dbReference type="NCBI Taxonomy" id="2212470"/>
    <lineage>
        <taxon>Bacteria</taxon>
        <taxon>Candidatus Eiseniibacteriota</taxon>
    </lineage>
</organism>
<dbReference type="InterPro" id="IPR037066">
    <property type="entry name" value="Plug_dom_sf"/>
</dbReference>
<dbReference type="SUPFAM" id="SSF49452">
    <property type="entry name" value="Starch-binding domain-like"/>
    <property type="match status" value="1"/>
</dbReference>
<dbReference type="Gene3D" id="2.170.130.10">
    <property type="entry name" value="TonB-dependent receptor, plug domain"/>
    <property type="match status" value="1"/>
</dbReference>
<dbReference type="AlphaFoldDB" id="A0A538TH44"/>
<evidence type="ECO:0000256" key="4">
    <source>
        <dbReference type="ARBA" id="ARBA00022692"/>
    </source>
</evidence>
<dbReference type="InterPro" id="IPR036942">
    <property type="entry name" value="Beta-barrel_TonB_sf"/>
</dbReference>
<dbReference type="InterPro" id="IPR012910">
    <property type="entry name" value="Plug_dom"/>
</dbReference>
<keyword evidence="3 8" id="KW-1134">Transmembrane beta strand</keyword>
<keyword evidence="5 9" id="KW-0798">TonB box</keyword>
<evidence type="ECO:0000256" key="6">
    <source>
        <dbReference type="ARBA" id="ARBA00023136"/>
    </source>
</evidence>
<protein>
    <submittedName>
        <fullName evidence="12">TonB-dependent receptor</fullName>
    </submittedName>
</protein>
<dbReference type="PANTHER" id="PTHR30069:SF46">
    <property type="entry name" value="OAR PROTEIN"/>
    <property type="match status" value="1"/>
</dbReference>
<evidence type="ECO:0000256" key="8">
    <source>
        <dbReference type="PROSITE-ProRule" id="PRU01360"/>
    </source>
</evidence>
<feature type="domain" description="TonB-dependent receptor-like beta-barrel" evidence="10">
    <location>
        <begin position="452"/>
        <end position="914"/>
    </location>
</feature>
<keyword evidence="2 8" id="KW-0813">Transport</keyword>
<dbReference type="Proteomes" id="UP000316609">
    <property type="component" value="Unassembled WGS sequence"/>
</dbReference>
<dbReference type="GO" id="GO:0030246">
    <property type="term" value="F:carbohydrate binding"/>
    <property type="evidence" value="ECO:0007669"/>
    <property type="project" value="InterPro"/>
</dbReference>